<dbReference type="Pfam" id="PF06293">
    <property type="entry name" value="Kdo"/>
    <property type="match status" value="1"/>
</dbReference>
<accession>A0ABR8VBW6</accession>
<evidence type="ECO:0000313" key="1">
    <source>
        <dbReference type="EMBL" id="MBD8002126.1"/>
    </source>
</evidence>
<reference evidence="1 2" key="1">
    <citation type="submission" date="2020-08" db="EMBL/GenBank/DDBJ databases">
        <title>A Genomic Blueprint of the Chicken Gut Microbiome.</title>
        <authorList>
            <person name="Gilroy R."/>
            <person name="Ravi A."/>
            <person name="Getino M."/>
            <person name="Pursley I."/>
            <person name="Horton D.L."/>
            <person name="Alikhan N.-F."/>
            <person name="Baker D."/>
            <person name="Gharbi K."/>
            <person name="Hall N."/>
            <person name="Watson M."/>
            <person name="Adriaenssens E.M."/>
            <person name="Foster-Nyarko E."/>
            <person name="Jarju S."/>
            <person name="Secka A."/>
            <person name="Antonio M."/>
            <person name="Oren A."/>
            <person name="Chaudhuri R."/>
            <person name="La Ragione R.M."/>
            <person name="Hildebrand F."/>
            <person name="Pallen M.J."/>
        </authorList>
    </citation>
    <scope>NUCLEOTIDE SEQUENCE [LARGE SCALE GENOMIC DNA]</scope>
    <source>
        <strain evidence="1 2">Sa1YUN3</strain>
    </source>
</reference>
<name>A0ABR8VBW6_9BACT</name>
<dbReference type="Proteomes" id="UP000616346">
    <property type="component" value="Unassembled WGS sequence"/>
</dbReference>
<dbReference type="RefSeq" id="WP_178255767.1">
    <property type="nucleotide sequence ID" value="NZ_JACSPQ010000006.1"/>
</dbReference>
<keyword evidence="2" id="KW-1185">Reference proteome</keyword>
<proteinExistence type="predicted"/>
<dbReference type="InterPro" id="IPR011009">
    <property type="entry name" value="Kinase-like_dom_sf"/>
</dbReference>
<gene>
    <name evidence="1" type="ORF">H9626_07850</name>
</gene>
<protein>
    <recommendedName>
        <fullName evidence="3">Lipopolysaccharide kinase (Kdo/WaaP) family protein</fullName>
    </recommendedName>
</protein>
<sequence>MSLFNHRTLVVHAACKDLESFVLSVPERFERGEGTVIHKGRNELRKITYGGRSFVVKSFHRPNLINRFVYGVFRPSKAKRSYEHAQLFLEAGVGTPRPVGYLNIRKGLLFDRSYYVTYASECPYTYEALFKQKFDYEDDVIRAVARTTAILHEHGYAHKDYGRGNILFGKTSEGIKIEIVDLNRLSVGKLDLRAGCKNLERLPATPHMHRVFADEYARLRGFDAEECYKLLVAFRSTQPGKIDGLY</sequence>
<dbReference type="EMBL" id="JACSPQ010000006">
    <property type="protein sequence ID" value="MBD8002126.1"/>
    <property type="molecule type" value="Genomic_DNA"/>
</dbReference>
<comment type="caution">
    <text evidence="1">The sequence shown here is derived from an EMBL/GenBank/DDBJ whole genome shotgun (WGS) entry which is preliminary data.</text>
</comment>
<evidence type="ECO:0000313" key="2">
    <source>
        <dbReference type="Proteomes" id="UP000616346"/>
    </source>
</evidence>
<organism evidence="1 2">
    <name type="scientific">Phocaeicola faecium</name>
    <dbReference type="NCBI Taxonomy" id="2762213"/>
    <lineage>
        <taxon>Bacteria</taxon>
        <taxon>Pseudomonadati</taxon>
        <taxon>Bacteroidota</taxon>
        <taxon>Bacteroidia</taxon>
        <taxon>Bacteroidales</taxon>
        <taxon>Bacteroidaceae</taxon>
        <taxon>Phocaeicola</taxon>
    </lineage>
</organism>
<evidence type="ECO:0008006" key="3">
    <source>
        <dbReference type="Google" id="ProtNLM"/>
    </source>
</evidence>
<dbReference type="SUPFAM" id="SSF56112">
    <property type="entry name" value="Protein kinase-like (PK-like)"/>
    <property type="match status" value="1"/>
</dbReference>